<dbReference type="SMART" id="SM00494">
    <property type="entry name" value="ChtBD2"/>
    <property type="match status" value="5"/>
</dbReference>
<dbReference type="Proteomes" id="UP001283361">
    <property type="component" value="Unassembled WGS sequence"/>
</dbReference>
<gene>
    <name evidence="8" type="ORF">RRG08_015769</name>
</gene>
<evidence type="ECO:0000256" key="3">
    <source>
        <dbReference type="ARBA" id="ARBA00022737"/>
    </source>
</evidence>
<dbReference type="EMBL" id="JAWDGP010005891">
    <property type="protein sequence ID" value="KAK3750275.1"/>
    <property type="molecule type" value="Genomic_DNA"/>
</dbReference>
<dbReference type="SUPFAM" id="SSF57625">
    <property type="entry name" value="Invertebrate chitin-binding proteins"/>
    <property type="match status" value="3"/>
</dbReference>
<dbReference type="AlphaFoldDB" id="A0AAE0YMK0"/>
<dbReference type="PROSITE" id="PS50940">
    <property type="entry name" value="CHIT_BIND_II"/>
    <property type="match status" value="3"/>
</dbReference>
<dbReference type="Pfam" id="PF01607">
    <property type="entry name" value="CBM_14"/>
    <property type="match status" value="4"/>
</dbReference>
<dbReference type="GO" id="GO:0005576">
    <property type="term" value="C:extracellular region"/>
    <property type="evidence" value="ECO:0007669"/>
    <property type="project" value="InterPro"/>
</dbReference>
<evidence type="ECO:0000256" key="4">
    <source>
        <dbReference type="ARBA" id="ARBA00023157"/>
    </source>
</evidence>
<feature type="region of interest" description="Disordered" evidence="6">
    <location>
        <begin position="153"/>
        <end position="176"/>
    </location>
</feature>
<evidence type="ECO:0000313" key="8">
    <source>
        <dbReference type="EMBL" id="KAK3750275.1"/>
    </source>
</evidence>
<evidence type="ECO:0000256" key="2">
    <source>
        <dbReference type="ARBA" id="ARBA00022729"/>
    </source>
</evidence>
<evidence type="ECO:0000259" key="7">
    <source>
        <dbReference type="PROSITE" id="PS50940"/>
    </source>
</evidence>
<dbReference type="InterPro" id="IPR051940">
    <property type="entry name" value="Chitin_bind-dev_reg"/>
</dbReference>
<dbReference type="InterPro" id="IPR036508">
    <property type="entry name" value="Chitin-bd_dom_sf"/>
</dbReference>
<evidence type="ECO:0000313" key="9">
    <source>
        <dbReference type="Proteomes" id="UP001283361"/>
    </source>
</evidence>
<keyword evidence="9" id="KW-1185">Reference proteome</keyword>
<feature type="domain" description="Chitin-binding type-2" evidence="7">
    <location>
        <begin position="550"/>
        <end position="610"/>
    </location>
</feature>
<keyword evidence="3" id="KW-0677">Repeat</keyword>
<dbReference type="PANTHER" id="PTHR23301">
    <property type="entry name" value="CHITIN BINDING PERITROPHIN-A"/>
    <property type="match status" value="1"/>
</dbReference>
<dbReference type="GO" id="GO:0008061">
    <property type="term" value="F:chitin binding"/>
    <property type="evidence" value="ECO:0007669"/>
    <property type="project" value="UniProtKB-KW"/>
</dbReference>
<reference evidence="8" key="1">
    <citation type="journal article" date="2023" name="G3 (Bethesda)">
        <title>A reference genome for the long-term kleptoplast-retaining sea slug Elysia crispata morphotype clarki.</title>
        <authorList>
            <person name="Eastman K.E."/>
            <person name="Pendleton A.L."/>
            <person name="Shaikh M.A."/>
            <person name="Suttiyut T."/>
            <person name="Ogas R."/>
            <person name="Tomko P."/>
            <person name="Gavelis G."/>
            <person name="Widhalm J.R."/>
            <person name="Wisecaver J.H."/>
        </authorList>
    </citation>
    <scope>NUCLEOTIDE SEQUENCE</scope>
    <source>
        <strain evidence="8">ECLA1</strain>
    </source>
</reference>
<accession>A0AAE0YMK0</accession>
<dbReference type="InterPro" id="IPR002557">
    <property type="entry name" value="Chitin-bd_dom"/>
</dbReference>
<feature type="domain" description="Chitin-binding type-2" evidence="7">
    <location>
        <begin position="425"/>
        <end position="485"/>
    </location>
</feature>
<proteinExistence type="predicted"/>
<keyword evidence="5" id="KW-0325">Glycoprotein</keyword>
<keyword evidence="4" id="KW-1015">Disulfide bond</keyword>
<feature type="domain" description="Chitin-binding type-2" evidence="7">
    <location>
        <begin position="611"/>
        <end position="671"/>
    </location>
</feature>
<comment type="caution">
    <text evidence="8">The sequence shown here is derived from an EMBL/GenBank/DDBJ whole genome shotgun (WGS) entry which is preliminary data.</text>
</comment>
<evidence type="ECO:0000256" key="1">
    <source>
        <dbReference type="ARBA" id="ARBA00022669"/>
    </source>
</evidence>
<evidence type="ECO:0000256" key="6">
    <source>
        <dbReference type="SAM" id="MobiDB-lite"/>
    </source>
</evidence>
<keyword evidence="1" id="KW-0147">Chitin-binding</keyword>
<protein>
    <recommendedName>
        <fullName evidence="7">Chitin-binding type-2 domain-containing protein</fullName>
    </recommendedName>
</protein>
<sequence>MPACPWGQVWSNAAHNCVPETSRWNDCPASWDSRKSGGKYASYRLTKTMKRKYTTPKRADFTNKIPSNVKISRNDGKPRADKDFWGNLRITAEKPTTRQTTVKTSTVTLRDEDFYYDFWGNKFTSPPTLKNGKSQTLLPSDKNSKHYLVTPDWSSRRKHPHYPNLPTQRNDSRKKSRWFSQFLEDDRSKMLSVEMDGEFGKTTPKDSFYFSEDNPCRRESEGLFPHPKNCHWYYNCSSSSSSRTRNQNTLYGSKNNNDLLIKGDDYENSKLTSVKYTKDTERGRSEIENFIVMDPAPVERAGSFVWECRYPQLFDQVTGRCREFLNVDCQSRFEPYDQCEYSARQCAEDSLHCVPCKDRFGECRGRENGVYPLHGPHSWSPVFITCYLQRNIARDECRPPQPVFSPDKLDCVSLFEVPKQYNGFQPDCTARSDGYYPDEQGRCAIFFRCALGHFRGYDECPPGSVFDPAQLSCETYSEASKPCGMGQEPRCTGRMDGLFADPYGRCTHYFECREGKFQNYFTCDLGIFDPLTHRCVVAAELTMRPCGLQPSPCQALPTGMYPDQVTGCQYFIECYKGVLLTNGTCLPGTVFSALTGRCGSPELAPPPCGTSDICLGRHDGRYPATIRGCSFYFECQHGQFTSLRRCTADEGGYFFNPETGGCDYPQNICPPCGYRWWGCSRTYKLIQEE</sequence>
<dbReference type="PANTHER" id="PTHR23301:SF0">
    <property type="entry name" value="CHITIN-BINDING TYPE-2 DOMAIN-CONTAINING PROTEIN-RELATED"/>
    <property type="match status" value="1"/>
</dbReference>
<dbReference type="Gene3D" id="2.170.140.10">
    <property type="entry name" value="Chitin binding domain"/>
    <property type="match status" value="3"/>
</dbReference>
<organism evidence="8 9">
    <name type="scientific">Elysia crispata</name>
    <name type="common">lettuce slug</name>
    <dbReference type="NCBI Taxonomy" id="231223"/>
    <lineage>
        <taxon>Eukaryota</taxon>
        <taxon>Metazoa</taxon>
        <taxon>Spiralia</taxon>
        <taxon>Lophotrochozoa</taxon>
        <taxon>Mollusca</taxon>
        <taxon>Gastropoda</taxon>
        <taxon>Heterobranchia</taxon>
        <taxon>Euthyneura</taxon>
        <taxon>Panpulmonata</taxon>
        <taxon>Sacoglossa</taxon>
        <taxon>Placobranchoidea</taxon>
        <taxon>Plakobranchidae</taxon>
        <taxon>Elysia</taxon>
    </lineage>
</organism>
<name>A0AAE0YMK0_9GAST</name>
<keyword evidence="2" id="KW-0732">Signal</keyword>
<evidence type="ECO:0000256" key="5">
    <source>
        <dbReference type="ARBA" id="ARBA00023180"/>
    </source>
</evidence>